<proteinExistence type="predicted"/>
<organism evidence="10 11">
    <name type="scientific">Astrephomene gubernaculifera</name>
    <dbReference type="NCBI Taxonomy" id="47775"/>
    <lineage>
        <taxon>Eukaryota</taxon>
        <taxon>Viridiplantae</taxon>
        <taxon>Chlorophyta</taxon>
        <taxon>core chlorophytes</taxon>
        <taxon>Chlorophyceae</taxon>
        <taxon>CS clade</taxon>
        <taxon>Chlamydomonadales</taxon>
        <taxon>Astrephomenaceae</taxon>
        <taxon>Astrephomene</taxon>
    </lineage>
</organism>
<dbReference type="SMART" id="SM00091">
    <property type="entry name" value="PAS"/>
    <property type="match status" value="3"/>
</dbReference>
<feature type="compositionally biased region" description="Low complexity" evidence="7">
    <location>
        <begin position="1276"/>
        <end position="1297"/>
    </location>
</feature>
<dbReference type="PANTHER" id="PTHR31600">
    <property type="entry name" value="TINY MACROCYSTS PROTEIN B-RELATED"/>
    <property type="match status" value="1"/>
</dbReference>
<evidence type="ECO:0000256" key="3">
    <source>
        <dbReference type="ARBA" id="ARBA00022679"/>
    </source>
</evidence>
<feature type="transmembrane region" description="Helical" evidence="8">
    <location>
        <begin position="2825"/>
        <end position="2844"/>
    </location>
</feature>
<dbReference type="Gene3D" id="3.30.450.20">
    <property type="entry name" value="PAS domain"/>
    <property type="match status" value="2"/>
</dbReference>
<dbReference type="InterPro" id="IPR013767">
    <property type="entry name" value="PAS_fold"/>
</dbReference>
<sequence>MGKLPGRGSLVSEQLSDVGSTASSSAGRRVASLPLRDALDGDERGDDDVATTAQAVELAIFGVLYTLSKEKVDGSKWIALLKMVLDFLQQLVVLLSPTYGWFPWASEWTSKFTWLWEGLSYLDFRTKLSSMNYSMYTGFLYAVALLLLCSLGLCAYVGYCFKRHKFAYVWPVWTLRVVVSMFFQTFYVSACGIFLSNINCHWLAPDESNFERGYLDKYPDKRCLDYPYVFNMLISIFLLVLFSAIVFVTTAADFELDPLADGLLAAAHPHVELLNLAAKTVFLLASAILVVDVPKLQAIVFAATMALQFYTTARWVPFLTAWMNHVRAGFNLGLTWVSVMMVVLRCVDSAKDSHSHMARRLTYIALLGIPGTVAAGIVISWIRLNYFVQKALRAFQNAQSDSKPRDIYEFIDMYEVEVVARVCRTPGQESGTQDEASVKLSERILKAGIVLFPNESYVHVLYSNLLIEVQTLYQAGQSQLMAAKKLNPGYVQKFAIFVREQQHMQRAHTQTTGESAVDLVSYVEFQRNYRLLARATQRALTTQQAFWRLLLHGQIHFSQLTSAFNNIEAAQKTATQTYRMVLDRYPNSVKLLRSYARFQEEVMNNPWRASQLYEKADRLEEQQAAAQDTILYSVDNKAMLTQVDDKAYAVLVINAAGIIQMSNKTLQKLFGYKASELDGQSVSMLMPAPFSSRHQGYMGAYLATGRAKILGTVRQVVALHRRRYMFPIRLAVTKLSGQGQDSTFMGVMRAIEADASTIQVWCLTSGVTLSVDQRFQDVFGVPPVEVVGRNFKDLVVEQDELQELMNMALACPEDELAAQGVTRKGLHVQHKYASLVQVDITIQRGGTADEPLHIVNVTPVTMTAPPLVVFNRSGNIVFASSAMSQLLGFTPRSLGVLTSEALMPPHYQMLHSCGIREMMQHKSPHTCRNGQTVFMCSSNKVLVPVRLSISHKAEGEENLLTVVEVTKSSIEAGLDERRIKLEVSPNGEVLSLISTSCSPALFGIMPEHLVGTNVFKFFPELAAAAQSEEEQEDVLEALRLMSIERLAPVYIRTKFGTSQVIESATADLWSTGATATKAYQKQGSRRSEVLLTTRHSQGDTASGEAAADAPPDPHPTATIRSAAAGSIGQDSTTAPKPVSSGSANATATGTLTSGPAGGAATASGQHDINASTEITIEGRSSAPLIAAVRLLDSRTDGGGVEEGLGLGLGGHHRWGAMRQRLTRYQAPSPVERLSGDPLGSDATVLAQRVLSSTMQLRQVASMRAGSSEAPPPAPPLLQLLQSQPQQSQQQAADLPSPNLAAGSSSFAQLPSGRLLAGSGSRTISFNAIAAAALARSRLAAKAGRLQRQNGQNFGLPPRPVILEVDGTSGEDNLVISIWHPDKVAAMLEVSKDGDIRQAMIDELHPPGPMFGVSSTALTQFNLRDVLCIPQGTSIVDFLFASDKSSPAGKGHPAPHRISKAKQSSNGGVLKSSMSHRKNRTPGPVLYITTRHADGRPLHLSLQALPKKTSASSMFIRAHLYIKSNVENATPAGAFNAALGALCGPGTLVRTPAAANPAAAPGGPVAAPPPVGNTAAAHSRLSPQRSIPLHQQKQQHNTQRAHTLPQVPQQQQQQHMTSLLPQPPTVQGYSVEGRTGAAGSLAAAAALQGASARGGGGSAGAAAAGDRGPQLTETGARFLAAQRMVAATQQHPPQLQRDRSLGTSQGLRSPRATLPASLQEWQDGGSQQPVDESQPLESAKLLNPQQPSPASRWSVAFNNSLFVRHGSGGRRPPDDQPEGAAEAAAAEAKATGGQAHGASPLRQLRFEPPLPPEQQQQQQADVGEGKESPQQPQEQAGEREDSQHDSQSQGLSSPRTMKSDCLSGDEDDPVLRERLEALATLGPAADEASLTTPDRPSAPGMGPDGRLMDFRAKKFGSSRRRGPWSTAEDSTGGRHSHRRRPTTDSNDSLNRQNTNSERAEGPVSHLPALPEVGAVASVTHAGIRVGSFAATIHQQQQQQQQQQEQLMRGSAGTAGGGGGGAAAAGAANLADAIQLLLVPPAESNHPKMSLTAGMVLQESGLSQTNMGLDAGTQHLRDRFTRDWVEGTRLSSTAASDKDPRSLRYLQMSATGANLMNTPVRLGPELRRSSIYGGEGIQLQGPTDSIHQPSGILLALPPMPTASQYGGLASSDPPSMGLQGLQQHLQGGLQNAYHAGALPSSMPGMQMAGAHNAAAWGETSADPGYAQVAMYESLPVLNAAAAVASASARQDGATDVVSELESSYLGVNDAPVADSQRQADFQRGKRLRRISKVLERPQARNAINRFWNHSRLIALLLTASHLACAIGIFILLSKLSTCVRGMSRSGVTLDFMHRAAVASRVLDQLHKNRTQDPLYLLSDMDAYQATLGNATDEFERRHVEAYLRFGKAGSSSLLGRLWEDKMTRVSLLVDPSSTPPTYSTALMSLFDMGKQFVDSARDIQANHRHYVDELSTNLTDTGSFRYIHQEAIWHLTDAYVEMLDTLVLKCIDQADLVNRVMLALLVVEACCICGTACAYLSYRLMQVSKYRCSLFSVFLAIPSATIKTLASRRVDADGGDDSQASDDASQEGGAAQKGATANHSARRRSVVYENIPTFTSARQLQAQDDPGVARRLPLASRSPPGLRTSFVGVGNVGLHDTDRRPLGGEGEPGARRLGRQVTGPLGGGGGGEDGVRFGGGGAGMEVQPRMGSRSRRYAMHVTSHLHSDAPSGMATSKRRGGADGGGGWDDSSTGISTDASPVLKFRTAAVASLRRAGTLMAVKSQRVAELMKKRLVAGTRHAVQQTSRFFRRKSKMAGTNKVLVAHSLQNWWLVLPIMVWAVLIISLYAVSYNVVGNVYQPTETLNVANFNVWRVSRLSYFAHELNVLENRALLDKYREYLLARRLTASLEWDVLLYGSKRFNESIYDLNLTISYHRIGPSDGIAHSGGLLGEMLFETTQCMRYNESSCFPVGHPYYAATHQGMSTIMRTMLRECDLLLADPDEDVNLQNPHLSFAFQVGLNDARDGLLRVRDYYEGMLMDRIHNVRAIHVGLLVASFVLILLFMFYLVRPFVRYTREEAKHIAKLLSELGQDIDVERLVENALKVGRPPSQNGKGEDKQGSSSK</sequence>
<feature type="region of interest" description="Disordered" evidence="7">
    <location>
        <begin position="1445"/>
        <end position="1480"/>
    </location>
</feature>
<feature type="compositionally biased region" description="Low complexity" evidence="7">
    <location>
        <begin position="1799"/>
        <end position="1818"/>
    </location>
</feature>
<dbReference type="PANTHER" id="PTHR31600:SF2">
    <property type="entry name" value="GAMETE ENRICHED GENE 10 PROTEIN-RELATED"/>
    <property type="match status" value="1"/>
</dbReference>
<feature type="region of interest" description="Disordered" evidence="7">
    <location>
        <begin position="2720"/>
        <end position="2747"/>
    </location>
</feature>
<evidence type="ECO:0000256" key="6">
    <source>
        <dbReference type="ARBA" id="ARBA00022840"/>
    </source>
</evidence>
<protein>
    <recommendedName>
        <fullName evidence="9">PAS domain-containing protein</fullName>
    </recommendedName>
</protein>
<feature type="transmembrane region" description="Helical" evidence="8">
    <location>
        <begin position="139"/>
        <end position="161"/>
    </location>
</feature>
<feature type="transmembrane region" description="Helical" evidence="8">
    <location>
        <begin position="2516"/>
        <end position="2536"/>
    </location>
</feature>
<evidence type="ECO:0000313" key="11">
    <source>
        <dbReference type="Proteomes" id="UP001054857"/>
    </source>
</evidence>
<dbReference type="NCBIfam" id="TIGR00229">
    <property type="entry name" value="sensory_box"/>
    <property type="match status" value="1"/>
</dbReference>
<evidence type="ECO:0000259" key="9">
    <source>
        <dbReference type="PROSITE" id="PS50112"/>
    </source>
</evidence>
<feature type="transmembrane region" description="Helical" evidence="8">
    <location>
        <begin position="360"/>
        <end position="382"/>
    </location>
</feature>
<dbReference type="Pfam" id="PF00989">
    <property type="entry name" value="PAS"/>
    <property type="match status" value="1"/>
</dbReference>
<keyword evidence="1" id="KW-0157">Chromophore</keyword>
<dbReference type="InterPro" id="IPR052994">
    <property type="entry name" value="Tiny_macrocysts_regulators"/>
</dbReference>
<evidence type="ECO:0000256" key="7">
    <source>
        <dbReference type="SAM" id="MobiDB-lite"/>
    </source>
</evidence>
<name>A0AAD3E140_9CHLO</name>
<dbReference type="EMBL" id="BMAR01000040">
    <property type="protein sequence ID" value="GFR50724.1"/>
    <property type="molecule type" value="Genomic_DNA"/>
</dbReference>
<feature type="region of interest" description="Disordered" evidence="7">
    <location>
        <begin position="1684"/>
        <end position="1708"/>
    </location>
</feature>
<dbReference type="InterPro" id="IPR035965">
    <property type="entry name" value="PAS-like_dom_sf"/>
</dbReference>
<evidence type="ECO:0000256" key="4">
    <source>
        <dbReference type="ARBA" id="ARBA00022741"/>
    </source>
</evidence>
<evidence type="ECO:0000313" key="10">
    <source>
        <dbReference type="EMBL" id="GFR50724.1"/>
    </source>
</evidence>
<feature type="compositionally biased region" description="Polar residues" evidence="7">
    <location>
        <begin position="1844"/>
        <end position="1855"/>
    </location>
</feature>
<feature type="domain" description="PAS" evidence="9">
    <location>
        <begin position="866"/>
        <end position="894"/>
    </location>
</feature>
<feature type="region of interest" description="Disordered" evidence="7">
    <location>
        <begin position="2569"/>
        <end position="2600"/>
    </location>
</feature>
<feature type="compositionally biased region" description="Low complexity" evidence="7">
    <location>
        <begin position="1553"/>
        <end position="1564"/>
    </location>
</feature>
<evidence type="ECO:0000256" key="2">
    <source>
        <dbReference type="ARBA" id="ARBA00022606"/>
    </source>
</evidence>
<dbReference type="InterPro" id="IPR000014">
    <property type="entry name" value="PAS"/>
</dbReference>
<dbReference type="CDD" id="cd00130">
    <property type="entry name" value="PAS"/>
    <property type="match status" value="1"/>
</dbReference>
<feature type="compositionally biased region" description="Polar residues" evidence="7">
    <location>
        <begin position="1614"/>
        <end position="1627"/>
    </location>
</feature>
<dbReference type="FunFam" id="3.30.450.20:FF:000060">
    <property type="entry name" value="Sensor protein FixL"/>
    <property type="match status" value="1"/>
</dbReference>
<feature type="compositionally biased region" description="Gly residues" evidence="7">
    <location>
        <begin position="2011"/>
        <end position="2021"/>
    </location>
</feature>
<dbReference type="GO" id="GO:0005524">
    <property type="term" value="F:ATP binding"/>
    <property type="evidence" value="ECO:0007669"/>
    <property type="project" value="UniProtKB-KW"/>
</dbReference>
<feature type="domain" description="PAS" evidence="9">
    <location>
        <begin position="635"/>
        <end position="687"/>
    </location>
</feature>
<feature type="transmembrane region" description="Helical" evidence="8">
    <location>
        <begin position="298"/>
        <end position="316"/>
    </location>
</feature>
<evidence type="ECO:0000256" key="1">
    <source>
        <dbReference type="ARBA" id="ARBA00022543"/>
    </source>
</evidence>
<keyword evidence="11" id="KW-1185">Reference proteome</keyword>
<feature type="compositionally biased region" description="Polar residues" evidence="7">
    <location>
        <begin position="1580"/>
        <end position="1600"/>
    </location>
</feature>
<feature type="region of interest" description="Disordered" evidence="7">
    <location>
        <begin position="1553"/>
        <end position="1631"/>
    </location>
</feature>
<dbReference type="Pfam" id="PF25474">
    <property type="entry name" value="TPR_TmcB"/>
    <property type="match status" value="1"/>
</dbReference>
<gene>
    <name evidence="10" type="ORF">Agub_g12981</name>
</gene>
<feature type="region of interest" description="Disordered" evidence="7">
    <location>
        <begin position="1993"/>
        <end position="2022"/>
    </location>
</feature>
<reference evidence="10 11" key="1">
    <citation type="journal article" date="2021" name="Sci. Rep.">
        <title>Genome sequencing of the multicellular alga Astrephomene provides insights into convergent evolution of germ-soma differentiation.</title>
        <authorList>
            <person name="Yamashita S."/>
            <person name="Yamamoto K."/>
            <person name="Matsuzaki R."/>
            <person name="Suzuki S."/>
            <person name="Yamaguchi H."/>
            <person name="Hirooka S."/>
            <person name="Minakuchi Y."/>
            <person name="Miyagishima S."/>
            <person name="Kawachi M."/>
            <person name="Toyoda A."/>
            <person name="Nozaki H."/>
        </authorList>
    </citation>
    <scope>NUCLEOTIDE SEQUENCE [LARGE SCALE GENOMIC DNA]</scope>
    <source>
        <strain evidence="10 11">NIES-4017</strain>
    </source>
</reference>
<feature type="compositionally biased region" description="Low complexity" evidence="7">
    <location>
        <begin position="1777"/>
        <end position="1792"/>
    </location>
</feature>
<keyword evidence="8" id="KW-1133">Transmembrane helix</keyword>
<feature type="compositionally biased region" description="Polar residues" evidence="7">
    <location>
        <begin position="1128"/>
        <end position="1144"/>
    </location>
</feature>
<feature type="region of interest" description="Disordered" evidence="7">
    <location>
        <begin position="1260"/>
        <end position="1303"/>
    </location>
</feature>
<keyword evidence="3" id="KW-0808">Transferase</keyword>
<keyword evidence="5" id="KW-0418">Kinase</keyword>
<feature type="region of interest" description="Disordered" evidence="7">
    <location>
        <begin position="1094"/>
        <end position="1164"/>
    </location>
</feature>
<feature type="compositionally biased region" description="Low complexity" evidence="7">
    <location>
        <begin position="1993"/>
        <end position="2004"/>
    </location>
</feature>
<feature type="compositionally biased region" description="Low complexity" evidence="7">
    <location>
        <begin position="1604"/>
        <end position="1613"/>
    </location>
</feature>
<keyword evidence="2" id="KW-0716">Sensory transduction</keyword>
<accession>A0AAD3E140</accession>
<comment type="caution">
    <text evidence="10">The sequence shown here is derived from an EMBL/GenBank/DDBJ whole genome shotgun (WGS) entry which is preliminary data.</text>
</comment>
<dbReference type="PROSITE" id="PS50112">
    <property type="entry name" value="PAS"/>
    <property type="match status" value="2"/>
</dbReference>
<dbReference type="InterPro" id="IPR057352">
    <property type="entry name" value="TPR_TmcB/C"/>
</dbReference>
<keyword evidence="1" id="KW-0675">Receptor</keyword>
<feature type="transmembrane region" description="Helical" evidence="8">
    <location>
        <begin position="328"/>
        <end position="348"/>
    </location>
</feature>
<dbReference type="GO" id="GO:0016301">
    <property type="term" value="F:kinase activity"/>
    <property type="evidence" value="ECO:0007669"/>
    <property type="project" value="UniProtKB-KW"/>
</dbReference>
<feature type="transmembrane region" description="Helical" evidence="8">
    <location>
        <begin position="272"/>
        <end position="291"/>
    </location>
</feature>
<feature type="transmembrane region" description="Helical" evidence="8">
    <location>
        <begin position="3042"/>
        <end position="3063"/>
    </location>
</feature>
<feature type="region of interest" description="Disordered" evidence="7">
    <location>
        <begin position="1763"/>
        <end position="1964"/>
    </location>
</feature>
<feature type="compositionally biased region" description="Polar residues" evidence="7">
    <location>
        <begin position="11"/>
        <end position="26"/>
    </location>
</feature>
<feature type="compositionally biased region" description="Gly residues" evidence="7">
    <location>
        <begin position="2678"/>
        <end position="2695"/>
    </location>
</feature>
<keyword evidence="6" id="KW-0067">ATP-binding</keyword>
<dbReference type="SUPFAM" id="SSF55785">
    <property type="entry name" value="PYP-like sensor domain (PAS domain)"/>
    <property type="match status" value="2"/>
</dbReference>
<feature type="compositionally biased region" description="Low complexity" evidence="7">
    <location>
        <begin position="1145"/>
        <end position="1164"/>
    </location>
</feature>
<feature type="compositionally biased region" description="Basic and acidic residues" evidence="7">
    <location>
        <begin position="3109"/>
        <end position="3119"/>
    </location>
</feature>
<feature type="transmembrane region" description="Helical" evidence="8">
    <location>
        <begin position="2310"/>
        <end position="2330"/>
    </location>
</feature>
<keyword evidence="8" id="KW-0472">Membrane</keyword>
<dbReference type="Proteomes" id="UP001054857">
    <property type="component" value="Unassembled WGS sequence"/>
</dbReference>
<dbReference type="GO" id="GO:0009881">
    <property type="term" value="F:photoreceptor activity"/>
    <property type="evidence" value="ECO:0007669"/>
    <property type="project" value="UniProtKB-KW"/>
</dbReference>
<evidence type="ECO:0000256" key="5">
    <source>
        <dbReference type="ARBA" id="ARBA00022777"/>
    </source>
</evidence>
<feature type="transmembrane region" description="Helical" evidence="8">
    <location>
        <begin position="228"/>
        <end position="252"/>
    </location>
</feature>
<dbReference type="GO" id="GO:0006355">
    <property type="term" value="P:regulation of DNA-templated transcription"/>
    <property type="evidence" value="ECO:0007669"/>
    <property type="project" value="InterPro"/>
</dbReference>
<feature type="region of interest" description="Disordered" evidence="7">
    <location>
        <begin position="2630"/>
        <end position="2695"/>
    </location>
</feature>
<keyword evidence="1" id="KW-0600">Photoreceptor protein</keyword>
<evidence type="ECO:0000256" key="8">
    <source>
        <dbReference type="SAM" id="Phobius"/>
    </source>
</evidence>
<feature type="region of interest" description="Disordered" evidence="7">
    <location>
        <begin position="1"/>
        <end position="29"/>
    </location>
</feature>
<feature type="compositionally biased region" description="Polar residues" evidence="7">
    <location>
        <begin position="1942"/>
        <end position="1955"/>
    </location>
</feature>
<feature type="compositionally biased region" description="Basic residues" evidence="7">
    <location>
        <begin position="1912"/>
        <end position="1921"/>
    </location>
</feature>
<feature type="compositionally biased region" description="Low complexity" evidence="7">
    <location>
        <begin position="1099"/>
        <end position="1109"/>
    </location>
</feature>
<keyword evidence="8" id="KW-0812">Transmembrane</keyword>
<keyword evidence="4" id="KW-0547">Nucleotide-binding</keyword>
<feature type="region of interest" description="Disordered" evidence="7">
    <location>
        <begin position="3099"/>
        <end position="3119"/>
    </location>
</feature>